<name>G0EFQ5_PYRF1</name>
<organism evidence="1 2">
    <name type="scientific">Pyrolobus fumarii (strain DSM 11204 / 1A)</name>
    <dbReference type="NCBI Taxonomy" id="694429"/>
    <lineage>
        <taxon>Archaea</taxon>
        <taxon>Thermoproteota</taxon>
        <taxon>Thermoprotei</taxon>
        <taxon>Desulfurococcales</taxon>
        <taxon>Pyrodictiaceae</taxon>
        <taxon>Pyrolobus</taxon>
    </lineage>
</organism>
<dbReference type="EMBL" id="CP002838">
    <property type="protein sequence ID" value="AEM38226.1"/>
    <property type="molecule type" value="Genomic_DNA"/>
</dbReference>
<gene>
    <name evidence="1" type="ordered locus">Pyrfu_0354</name>
</gene>
<dbReference type="KEGG" id="pfm:Pyrfu_0354"/>
<evidence type="ECO:0000313" key="1">
    <source>
        <dbReference type="EMBL" id="AEM38226.1"/>
    </source>
</evidence>
<accession>G0EFQ5</accession>
<sequence>MKIGAREKLMVAFVLGLLAGEAKCRHGRQGANHTYLV</sequence>
<dbReference type="HOGENOM" id="CLU_3338609_0_0_2"/>
<proteinExistence type="predicted"/>
<evidence type="ECO:0000313" key="2">
    <source>
        <dbReference type="Proteomes" id="UP000001037"/>
    </source>
</evidence>
<dbReference type="InParanoid" id="G0EFQ5"/>
<reference evidence="1 2" key="1">
    <citation type="journal article" date="2011" name="Stand. Genomic Sci.">
        <title>Complete genome sequence of the hyperthermophilic chemolithoautotroph Pyrolobus fumarii type strain (1A).</title>
        <authorList>
            <person name="Anderson I."/>
            <person name="Goker M."/>
            <person name="Nolan M."/>
            <person name="Lucas S."/>
            <person name="Hammon N."/>
            <person name="Deshpande S."/>
            <person name="Cheng J.F."/>
            <person name="Tapia R."/>
            <person name="Han C."/>
            <person name="Goodwin L."/>
            <person name="Pitluck S."/>
            <person name="Huntemann M."/>
            <person name="Liolios K."/>
            <person name="Ivanova N."/>
            <person name="Pagani I."/>
            <person name="Mavromatis K."/>
            <person name="Ovchinikova G."/>
            <person name="Pati A."/>
            <person name="Chen A."/>
            <person name="Palaniappan K."/>
            <person name="Land M."/>
            <person name="Hauser L."/>
            <person name="Brambilla E.M."/>
            <person name="Huber H."/>
            <person name="Yasawong M."/>
            <person name="Rohde M."/>
            <person name="Spring S."/>
            <person name="Abt B."/>
            <person name="Sikorski J."/>
            <person name="Wirth R."/>
            <person name="Detter J.C."/>
            <person name="Woyke T."/>
            <person name="Bristow J."/>
            <person name="Eisen J.A."/>
            <person name="Markowitz V."/>
            <person name="Hugenholtz P."/>
            <person name="Kyrpides N.C."/>
            <person name="Klenk H.P."/>
            <person name="Lapidus A."/>
        </authorList>
    </citation>
    <scope>NUCLEOTIDE SEQUENCE [LARGE SCALE GENOMIC DNA]</scope>
    <source>
        <strain evidence="2">DSM 11204 / 1A</strain>
    </source>
</reference>
<protein>
    <submittedName>
        <fullName evidence="1">Uncharacterized protein</fullName>
    </submittedName>
</protein>
<dbReference type="STRING" id="694429.Pyrfu_0354"/>
<keyword evidence="2" id="KW-1185">Reference proteome</keyword>
<dbReference type="AlphaFoldDB" id="G0EFQ5"/>
<dbReference type="Proteomes" id="UP000001037">
    <property type="component" value="Chromosome"/>
</dbReference>